<sequence length="121" mass="12772">MLQGDSVQELRELVERAGGSVTHDLPIINALGASVTAQQLEQIRSSPVISRLIDDLSMDMSEPLPPPDATACALGGALEAHLGSKTLEWAIHNLGEATDRLKSVELSWPAGLGSELHAQLG</sequence>
<proteinExistence type="predicted"/>
<name>A0A3C1KN89_9GAMM</name>
<organism evidence="1 2">
    <name type="scientific">Haliea salexigens</name>
    <dbReference type="NCBI Taxonomy" id="287487"/>
    <lineage>
        <taxon>Bacteria</taxon>
        <taxon>Pseudomonadati</taxon>
        <taxon>Pseudomonadota</taxon>
        <taxon>Gammaproteobacteria</taxon>
        <taxon>Cellvibrionales</taxon>
        <taxon>Halieaceae</taxon>
        <taxon>Haliea</taxon>
    </lineage>
</organism>
<dbReference type="Proteomes" id="UP000259273">
    <property type="component" value="Unassembled WGS sequence"/>
</dbReference>
<comment type="caution">
    <text evidence="1">The sequence shown here is derived from an EMBL/GenBank/DDBJ whole genome shotgun (WGS) entry which is preliminary data.</text>
</comment>
<dbReference type="EMBL" id="DMND01000122">
    <property type="protein sequence ID" value="HAN27804.1"/>
    <property type="molecule type" value="Genomic_DNA"/>
</dbReference>
<accession>A0A3C1KN89</accession>
<dbReference type="Gene3D" id="3.30.70.80">
    <property type="entry name" value="Peptidase S8 propeptide/proteinase inhibitor I9"/>
    <property type="match status" value="1"/>
</dbReference>
<protein>
    <submittedName>
        <fullName evidence="1">Uncharacterized protein</fullName>
    </submittedName>
</protein>
<evidence type="ECO:0000313" key="1">
    <source>
        <dbReference type="EMBL" id="HAN27804.1"/>
    </source>
</evidence>
<reference evidence="1 2" key="1">
    <citation type="journal article" date="2018" name="Nat. Biotechnol.">
        <title>A standardized bacterial taxonomy based on genome phylogeny substantially revises the tree of life.</title>
        <authorList>
            <person name="Parks D.H."/>
            <person name="Chuvochina M."/>
            <person name="Waite D.W."/>
            <person name="Rinke C."/>
            <person name="Skarshewski A."/>
            <person name="Chaumeil P.A."/>
            <person name="Hugenholtz P."/>
        </authorList>
    </citation>
    <scope>NUCLEOTIDE SEQUENCE [LARGE SCALE GENOMIC DNA]</scope>
    <source>
        <strain evidence="1">UBA9158</strain>
    </source>
</reference>
<dbReference type="AlphaFoldDB" id="A0A3C1KN89"/>
<dbReference type="InterPro" id="IPR037045">
    <property type="entry name" value="S8pro/Inhibitor_I9_sf"/>
</dbReference>
<feature type="non-terminal residue" evidence="1">
    <location>
        <position position="121"/>
    </location>
</feature>
<dbReference type="SUPFAM" id="SSF54897">
    <property type="entry name" value="Protease propeptides/inhibitors"/>
    <property type="match status" value="1"/>
</dbReference>
<gene>
    <name evidence="1" type="ORF">DCP75_08820</name>
</gene>
<evidence type="ECO:0000313" key="2">
    <source>
        <dbReference type="Proteomes" id="UP000259273"/>
    </source>
</evidence>